<keyword evidence="3" id="KW-1185">Reference proteome</keyword>
<dbReference type="AlphaFoldDB" id="A0AAV7V004"/>
<dbReference type="Proteomes" id="UP001066276">
    <property type="component" value="Chromosome 2_2"/>
</dbReference>
<evidence type="ECO:0000256" key="1">
    <source>
        <dbReference type="SAM" id="MobiDB-lite"/>
    </source>
</evidence>
<sequence length="111" mass="12259">MGRQSRTIKGPAKNTYRGRDSRRREGREAHEKDIGRCGRRIGISRGGMDTAHKNFQEKHNSLRRRAAQTVSLECRMAGTLGAAAWPAKGQHQADTALAAWAGPEGVLHRSQ</sequence>
<organism evidence="2 3">
    <name type="scientific">Pleurodeles waltl</name>
    <name type="common">Iberian ribbed newt</name>
    <dbReference type="NCBI Taxonomy" id="8319"/>
    <lineage>
        <taxon>Eukaryota</taxon>
        <taxon>Metazoa</taxon>
        <taxon>Chordata</taxon>
        <taxon>Craniata</taxon>
        <taxon>Vertebrata</taxon>
        <taxon>Euteleostomi</taxon>
        <taxon>Amphibia</taxon>
        <taxon>Batrachia</taxon>
        <taxon>Caudata</taxon>
        <taxon>Salamandroidea</taxon>
        <taxon>Salamandridae</taxon>
        <taxon>Pleurodelinae</taxon>
        <taxon>Pleurodeles</taxon>
    </lineage>
</organism>
<name>A0AAV7V004_PLEWA</name>
<comment type="caution">
    <text evidence="2">The sequence shown here is derived from an EMBL/GenBank/DDBJ whole genome shotgun (WGS) entry which is preliminary data.</text>
</comment>
<gene>
    <name evidence="2" type="ORF">NDU88_003422</name>
</gene>
<reference evidence="2" key="1">
    <citation type="journal article" date="2022" name="bioRxiv">
        <title>Sequencing and chromosome-scale assembly of the giantPleurodeles waltlgenome.</title>
        <authorList>
            <person name="Brown T."/>
            <person name="Elewa A."/>
            <person name="Iarovenko S."/>
            <person name="Subramanian E."/>
            <person name="Araus A.J."/>
            <person name="Petzold A."/>
            <person name="Susuki M."/>
            <person name="Suzuki K.-i.T."/>
            <person name="Hayashi T."/>
            <person name="Toyoda A."/>
            <person name="Oliveira C."/>
            <person name="Osipova E."/>
            <person name="Leigh N.D."/>
            <person name="Simon A."/>
            <person name="Yun M.H."/>
        </authorList>
    </citation>
    <scope>NUCLEOTIDE SEQUENCE</scope>
    <source>
        <strain evidence="2">20211129_DDA</strain>
        <tissue evidence="2">Liver</tissue>
    </source>
</reference>
<feature type="compositionally biased region" description="Basic and acidic residues" evidence="1">
    <location>
        <begin position="17"/>
        <end position="33"/>
    </location>
</feature>
<protein>
    <submittedName>
        <fullName evidence="2">Uncharacterized protein</fullName>
    </submittedName>
</protein>
<dbReference type="EMBL" id="JANPWB010000004">
    <property type="protein sequence ID" value="KAJ1194127.1"/>
    <property type="molecule type" value="Genomic_DNA"/>
</dbReference>
<proteinExistence type="predicted"/>
<accession>A0AAV7V004</accession>
<evidence type="ECO:0000313" key="2">
    <source>
        <dbReference type="EMBL" id="KAJ1194127.1"/>
    </source>
</evidence>
<evidence type="ECO:0000313" key="3">
    <source>
        <dbReference type="Proteomes" id="UP001066276"/>
    </source>
</evidence>
<feature type="region of interest" description="Disordered" evidence="1">
    <location>
        <begin position="1"/>
        <end position="33"/>
    </location>
</feature>